<evidence type="ECO:0000256" key="1">
    <source>
        <dbReference type="ARBA" id="ARBA00004496"/>
    </source>
</evidence>
<keyword evidence="13 14" id="KW-1015">Disulfide bond</keyword>
<reference evidence="16 17" key="1">
    <citation type="submission" date="2019-04" db="EMBL/GenBank/DDBJ databases">
        <title>Natronospirillum operosus gen. nov., sp. nov., a haloalkaliphilic satellite isolated from decaying biomass of laboratory culture of cyanobacterium Geitlerinema sp. and proposal of Natronospirillaceae fam. nov. and Saccharospirillaceae fam. nov.</title>
        <authorList>
            <person name="Kevbrin V."/>
            <person name="Boltyanskaya Y."/>
            <person name="Koziaeva V."/>
            <person name="Grouzdev D.S."/>
            <person name="Park M."/>
            <person name="Cho J."/>
        </authorList>
    </citation>
    <scope>NUCLEOTIDE SEQUENCE [LARGE SCALE GENOMIC DNA]</scope>
    <source>
        <strain evidence="16 17">G-116</strain>
    </source>
</reference>
<evidence type="ECO:0000256" key="10">
    <source>
        <dbReference type="ARBA" id="ARBA00022723"/>
    </source>
</evidence>
<dbReference type="Pfam" id="PF04055">
    <property type="entry name" value="Radical_SAM"/>
    <property type="match status" value="1"/>
</dbReference>
<comment type="caution">
    <text evidence="14">Lacks conserved residue(s) required for the propagation of feature annotation.</text>
</comment>
<dbReference type="InterPro" id="IPR013785">
    <property type="entry name" value="Aldolase_TIM"/>
</dbReference>
<evidence type="ECO:0000256" key="7">
    <source>
        <dbReference type="ARBA" id="ARBA00022679"/>
    </source>
</evidence>
<dbReference type="PANTHER" id="PTHR30544">
    <property type="entry name" value="23S RRNA METHYLTRANSFERASE"/>
    <property type="match status" value="1"/>
</dbReference>
<evidence type="ECO:0000256" key="14">
    <source>
        <dbReference type="HAMAP-Rule" id="MF_01849"/>
    </source>
</evidence>
<dbReference type="Gene3D" id="1.10.150.530">
    <property type="match status" value="1"/>
</dbReference>
<dbReference type="InterPro" id="IPR048641">
    <property type="entry name" value="RlmN_N"/>
</dbReference>
<proteinExistence type="inferred from homology"/>
<dbReference type="InterPro" id="IPR027492">
    <property type="entry name" value="RNA_MTrfase_RlmN"/>
</dbReference>
<dbReference type="SUPFAM" id="SSF102114">
    <property type="entry name" value="Radical SAM enzymes"/>
    <property type="match status" value="1"/>
</dbReference>
<dbReference type="GO" id="GO:0000049">
    <property type="term" value="F:tRNA binding"/>
    <property type="evidence" value="ECO:0007669"/>
    <property type="project" value="UniProtKB-UniRule"/>
</dbReference>
<dbReference type="GO" id="GO:0019843">
    <property type="term" value="F:rRNA binding"/>
    <property type="evidence" value="ECO:0007669"/>
    <property type="project" value="UniProtKB-UniRule"/>
</dbReference>
<comment type="similarity">
    <text evidence="2 14">Belongs to the radical SAM superfamily. RlmN family.</text>
</comment>
<dbReference type="EMBL" id="SRMF01000013">
    <property type="protein sequence ID" value="TGG90387.1"/>
    <property type="molecule type" value="Genomic_DNA"/>
</dbReference>
<keyword evidence="4 14" id="KW-0963">Cytoplasm</keyword>
<protein>
    <recommendedName>
        <fullName evidence="14">Dual-specificity RNA methyltransferase RlmN</fullName>
        <ecNumber evidence="14">2.1.1.192</ecNumber>
    </recommendedName>
    <alternativeName>
        <fullName evidence="14">23S rRNA (adenine(2503)-C(2))-methyltransferase</fullName>
    </alternativeName>
    <alternativeName>
        <fullName evidence="14">23S rRNA m2A2503 methyltransferase</fullName>
    </alternativeName>
    <alternativeName>
        <fullName evidence="14">Ribosomal RNA large subunit methyltransferase N</fullName>
    </alternativeName>
    <alternativeName>
        <fullName evidence="14">tRNA (adenine(37)-C(2))-methyltransferase</fullName>
    </alternativeName>
    <alternativeName>
        <fullName evidence="14">tRNA m2A37 methyltransferase</fullName>
    </alternativeName>
</protein>
<dbReference type="GO" id="GO:0070475">
    <property type="term" value="P:rRNA base methylation"/>
    <property type="evidence" value="ECO:0007669"/>
    <property type="project" value="UniProtKB-UniRule"/>
</dbReference>
<comment type="caution">
    <text evidence="16">The sequence shown here is derived from an EMBL/GenBank/DDBJ whole genome shotgun (WGS) entry which is preliminary data.</text>
</comment>
<dbReference type="SFLD" id="SFLDS00029">
    <property type="entry name" value="Radical_SAM"/>
    <property type="match status" value="1"/>
</dbReference>
<dbReference type="InterPro" id="IPR040072">
    <property type="entry name" value="Methyltransferase_A"/>
</dbReference>
<feature type="binding site" evidence="14">
    <location>
        <position position="321"/>
    </location>
    <ligand>
        <name>S-adenosyl-L-methionine</name>
        <dbReference type="ChEBI" id="CHEBI:59789"/>
    </ligand>
</feature>
<feature type="binding site" evidence="14">
    <location>
        <begin position="243"/>
        <end position="245"/>
    </location>
    <ligand>
        <name>S-adenosyl-L-methionine</name>
        <dbReference type="ChEBI" id="CHEBI:59789"/>
    </ligand>
</feature>
<evidence type="ECO:0000256" key="8">
    <source>
        <dbReference type="ARBA" id="ARBA00022691"/>
    </source>
</evidence>
<evidence type="ECO:0000256" key="13">
    <source>
        <dbReference type="ARBA" id="ARBA00023157"/>
    </source>
</evidence>
<dbReference type="CDD" id="cd01335">
    <property type="entry name" value="Radical_SAM"/>
    <property type="match status" value="1"/>
</dbReference>
<evidence type="ECO:0000259" key="15">
    <source>
        <dbReference type="PROSITE" id="PS51918"/>
    </source>
</evidence>
<dbReference type="PROSITE" id="PS51918">
    <property type="entry name" value="RADICAL_SAM"/>
    <property type="match status" value="1"/>
</dbReference>
<dbReference type="GO" id="GO:0030488">
    <property type="term" value="P:tRNA methylation"/>
    <property type="evidence" value="ECO:0007669"/>
    <property type="project" value="UniProtKB-UniRule"/>
</dbReference>
<comment type="subcellular location">
    <subcellularLocation>
        <location evidence="1 14">Cytoplasm</location>
    </subcellularLocation>
</comment>
<keyword evidence="12 14" id="KW-0411">Iron-sulfur</keyword>
<keyword evidence="3 14" id="KW-0004">4Fe-4S</keyword>
<dbReference type="GO" id="GO:0002935">
    <property type="term" value="F:tRNA (adenine(37)-C2)-methyltransferase activity"/>
    <property type="evidence" value="ECO:0007669"/>
    <property type="project" value="UniProtKB-UniRule"/>
</dbReference>
<dbReference type="InterPro" id="IPR007197">
    <property type="entry name" value="rSAM"/>
</dbReference>
<name>A0A4Z0WA28_9GAMM</name>
<feature type="binding site" evidence="14">
    <location>
        <begin position="189"/>
        <end position="190"/>
    </location>
    <ligand>
        <name>S-adenosyl-L-methionine</name>
        <dbReference type="ChEBI" id="CHEBI:59789"/>
    </ligand>
</feature>
<dbReference type="InterPro" id="IPR004383">
    <property type="entry name" value="rRNA_lsu_MTrfase_RlmN/Cfr"/>
</dbReference>
<dbReference type="EC" id="2.1.1.192" evidence="14"/>
<comment type="catalytic activity">
    <reaction evidence="14">
        <text>adenosine(2503) in 23S rRNA + 2 reduced [2Fe-2S]-[ferredoxin] + 2 S-adenosyl-L-methionine = 2-methyladenosine(2503) in 23S rRNA + 5'-deoxyadenosine + L-methionine + 2 oxidized [2Fe-2S]-[ferredoxin] + S-adenosyl-L-homocysteine</text>
        <dbReference type="Rhea" id="RHEA:42916"/>
        <dbReference type="Rhea" id="RHEA-COMP:10000"/>
        <dbReference type="Rhea" id="RHEA-COMP:10001"/>
        <dbReference type="Rhea" id="RHEA-COMP:10152"/>
        <dbReference type="Rhea" id="RHEA-COMP:10282"/>
        <dbReference type="ChEBI" id="CHEBI:17319"/>
        <dbReference type="ChEBI" id="CHEBI:33737"/>
        <dbReference type="ChEBI" id="CHEBI:33738"/>
        <dbReference type="ChEBI" id="CHEBI:57844"/>
        <dbReference type="ChEBI" id="CHEBI:57856"/>
        <dbReference type="ChEBI" id="CHEBI:59789"/>
        <dbReference type="ChEBI" id="CHEBI:74411"/>
        <dbReference type="ChEBI" id="CHEBI:74497"/>
        <dbReference type="EC" id="2.1.1.192"/>
    </reaction>
</comment>
<feature type="binding site" evidence="14">
    <location>
        <position position="221"/>
    </location>
    <ligand>
        <name>S-adenosyl-L-methionine</name>
        <dbReference type="ChEBI" id="CHEBI:59789"/>
    </ligand>
</feature>
<dbReference type="FunFam" id="3.20.20.70:FF:000008">
    <property type="entry name" value="Dual-specificity RNA methyltransferase RlmN"/>
    <property type="match status" value="1"/>
</dbReference>
<comment type="catalytic activity">
    <reaction evidence="14">
        <text>adenosine(37) in tRNA + 2 reduced [2Fe-2S]-[ferredoxin] + 2 S-adenosyl-L-methionine = 2-methyladenosine(37) in tRNA + 5'-deoxyadenosine + L-methionine + 2 oxidized [2Fe-2S]-[ferredoxin] + S-adenosyl-L-homocysteine</text>
        <dbReference type="Rhea" id="RHEA:43332"/>
        <dbReference type="Rhea" id="RHEA-COMP:10000"/>
        <dbReference type="Rhea" id="RHEA-COMP:10001"/>
        <dbReference type="Rhea" id="RHEA-COMP:10162"/>
        <dbReference type="Rhea" id="RHEA-COMP:10485"/>
        <dbReference type="ChEBI" id="CHEBI:17319"/>
        <dbReference type="ChEBI" id="CHEBI:33737"/>
        <dbReference type="ChEBI" id="CHEBI:33738"/>
        <dbReference type="ChEBI" id="CHEBI:57844"/>
        <dbReference type="ChEBI" id="CHEBI:57856"/>
        <dbReference type="ChEBI" id="CHEBI:59789"/>
        <dbReference type="ChEBI" id="CHEBI:74411"/>
        <dbReference type="ChEBI" id="CHEBI:74497"/>
        <dbReference type="EC" id="2.1.1.192"/>
    </reaction>
</comment>
<evidence type="ECO:0000256" key="12">
    <source>
        <dbReference type="ARBA" id="ARBA00023014"/>
    </source>
</evidence>
<dbReference type="GO" id="GO:0046872">
    <property type="term" value="F:metal ion binding"/>
    <property type="evidence" value="ECO:0007669"/>
    <property type="project" value="UniProtKB-KW"/>
</dbReference>
<dbReference type="OrthoDB" id="9793973at2"/>
<keyword evidence="6 14" id="KW-0489">Methyltransferase</keyword>
<evidence type="ECO:0000256" key="11">
    <source>
        <dbReference type="ARBA" id="ARBA00023004"/>
    </source>
</evidence>
<dbReference type="NCBIfam" id="TIGR00048">
    <property type="entry name" value="rRNA_mod_RlmN"/>
    <property type="match status" value="1"/>
</dbReference>
<feature type="active site" description="S-methylcysteine intermediate" evidence="14">
    <location>
        <position position="364"/>
    </location>
</feature>
<dbReference type="PANTHER" id="PTHR30544:SF5">
    <property type="entry name" value="RADICAL SAM CORE DOMAIN-CONTAINING PROTEIN"/>
    <property type="match status" value="1"/>
</dbReference>
<keyword evidence="10 14" id="KW-0479">Metal-binding</keyword>
<gene>
    <name evidence="14 16" type="primary">rlmN</name>
    <name evidence="16" type="ORF">E4656_18470</name>
</gene>
<dbReference type="GO" id="GO:0051539">
    <property type="term" value="F:4 iron, 4 sulfur cluster binding"/>
    <property type="evidence" value="ECO:0007669"/>
    <property type="project" value="UniProtKB-UniRule"/>
</dbReference>
<keyword evidence="11 14" id="KW-0408">Iron</keyword>
<feature type="binding site" evidence="14">
    <location>
        <position position="142"/>
    </location>
    <ligand>
        <name>[4Fe-4S] cluster</name>
        <dbReference type="ChEBI" id="CHEBI:49883"/>
        <note>4Fe-4S-S-AdoMet</note>
    </ligand>
</feature>
<dbReference type="GO" id="GO:0005737">
    <property type="term" value="C:cytoplasm"/>
    <property type="evidence" value="ECO:0007669"/>
    <property type="project" value="UniProtKB-SubCell"/>
</dbReference>
<dbReference type="Pfam" id="PF21016">
    <property type="entry name" value="RlmN_N"/>
    <property type="match status" value="1"/>
</dbReference>
<organism evidence="16 17">
    <name type="scientific">Natronospirillum operosum</name>
    <dbReference type="NCBI Taxonomy" id="2759953"/>
    <lineage>
        <taxon>Bacteria</taxon>
        <taxon>Pseudomonadati</taxon>
        <taxon>Pseudomonadota</taxon>
        <taxon>Gammaproteobacteria</taxon>
        <taxon>Oceanospirillales</taxon>
        <taxon>Natronospirillaceae</taxon>
        <taxon>Natronospirillum</taxon>
    </lineage>
</organism>
<dbReference type="SFLD" id="SFLDF00275">
    <property type="entry name" value="adenosine_C2_methyltransferase"/>
    <property type="match status" value="1"/>
</dbReference>
<dbReference type="SFLD" id="SFLDG01062">
    <property type="entry name" value="methyltransferase_(Class_A)"/>
    <property type="match status" value="1"/>
</dbReference>
<evidence type="ECO:0000256" key="9">
    <source>
        <dbReference type="ARBA" id="ARBA00022694"/>
    </source>
</evidence>
<dbReference type="InterPro" id="IPR058240">
    <property type="entry name" value="rSAM_sf"/>
</dbReference>
<keyword evidence="17" id="KW-1185">Reference proteome</keyword>
<evidence type="ECO:0000256" key="2">
    <source>
        <dbReference type="ARBA" id="ARBA00007544"/>
    </source>
</evidence>
<feature type="binding site" evidence="14">
    <location>
        <position position="139"/>
    </location>
    <ligand>
        <name>[4Fe-4S] cluster</name>
        <dbReference type="ChEBI" id="CHEBI:49883"/>
        <note>4Fe-4S-S-AdoMet</note>
    </ligand>
</feature>
<keyword evidence="9 14" id="KW-0819">tRNA processing</keyword>
<evidence type="ECO:0000313" key="17">
    <source>
        <dbReference type="Proteomes" id="UP000297475"/>
    </source>
</evidence>
<dbReference type="Gene3D" id="3.20.20.70">
    <property type="entry name" value="Aldolase class I"/>
    <property type="match status" value="1"/>
</dbReference>
<keyword evidence="7 14" id="KW-0808">Transferase</keyword>
<dbReference type="HAMAP" id="MF_01849">
    <property type="entry name" value="RNA_methyltr_RlmN"/>
    <property type="match status" value="1"/>
</dbReference>
<feature type="domain" description="Radical SAM core" evidence="15">
    <location>
        <begin position="121"/>
        <end position="361"/>
    </location>
</feature>
<dbReference type="PIRSF" id="PIRSF006004">
    <property type="entry name" value="CHP00048"/>
    <property type="match status" value="1"/>
</dbReference>
<comment type="cofactor">
    <cofactor evidence="14">
        <name>[4Fe-4S] cluster</name>
        <dbReference type="ChEBI" id="CHEBI:49883"/>
    </cofactor>
    <text evidence="14">Binds 1 [4Fe-4S] cluster. The cluster is coordinated with 3 cysteines and an exchangeable S-adenosyl-L-methionine.</text>
</comment>
<dbReference type="FunFam" id="1.10.150.530:FF:000003">
    <property type="entry name" value="Dual-specificity RNA methyltransferase RlmN"/>
    <property type="match status" value="1"/>
</dbReference>
<accession>A0A4Z0WA28</accession>
<dbReference type="AlphaFoldDB" id="A0A4Z0WA28"/>
<evidence type="ECO:0000256" key="6">
    <source>
        <dbReference type="ARBA" id="ARBA00022603"/>
    </source>
</evidence>
<evidence type="ECO:0000256" key="5">
    <source>
        <dbReference type="ARBA" id="ARBA00022552"/>
    </source>
</evidence>
<comment type="function">
    <text evidence="14">Specifically methylates position 2 of adenine 2503 in 23S rRNA and position 2 of adenine 37 in tRNAs. m2A2503 modification seems to play a crucial role in the proofreading step occurring at the peptidyl transferase center and thus would serve to optimize ribosomal fidelity.</text>
</comment>
<feature type="binding site" evidence="14">
    <location>
        <position position="135"/>
    </location>
    <ligand>
        <name>[4Fe-4S] cluster</name>
        <dbReference type="ChEBI" id="CHEBI:49883"/>
        <note>4Fe-4S-S-AdoMet</note>
    </ligand>
</feature>
<keyword evidence="8 14" id="KW-0949">S-adenosyl-L-methionine</keyword>
<evidence type="ECO:0000256" key="4">
    <source>
        <dbReference type="ARBA" id="ARBA00022490"/>
    </source>
</evidence>
<feature type="active site" description="Proton acceptor" evidence="14">
    <location>
        <position position="115"/>
    </location>
</feature>
<comment type="miscellaneous">
    <text evidence="14">Reaction proceeds by a ping-pong mechanism involving intermediate methylation of a conserved cysteine residue.</text>
</comment>
<keyword evidence="5 14" id="KW-0698">rRNA processing</keyword>
<dbReference type="GO" id="GO:0070040">
    <property type="term" value="F:rRNA (adenine(2503)-C2-)-methyltransferase activity"/>
    <property type="evidence" value="ECO:0007669"/>
    <property type="project" value="UniProtKB-UniRule"/>
</dbReference>
<evidence type="ECO:0000256" key="3">
    <source>
        <dbReference type="ARBA" id="ARBA00022485"/>
    </source>
</evidence>
<sequence>MARSESWSFALAALAVQTGFIVDNSAINLLGMTRAQLEDLFSTMGEKPFRAKQVLKWIHARGVNDIDAMTDLSKKLRDRLREVAVLDVPEILYDRTAQDGTRKWLMRMAGGSAVETVFIPEANRGTLCVSSQIGCALDCSFCSTGKQGFNRDLSAAEIISQLWVAAKALEGTEERRERRITNVVFMGMGEPLLNYEPVMAAIDLMMEDNAYGISKRRVTLSTSGVVPAIRRMAEDTDCSLALSLHAPNDALRDEIVPLNRKYGIAETLAACNEYLSQLADKRQLTIEYTLINGINDHAEQARELAEVLRQTPCKINLIPFNPFPNSGYERPSNNRCHHFRELLLKAGYNVTIRKTRGDDIDAACGQLVGQVEDRTRRSERYIKAVQIGSTAAEIASARTGRL</sequence>
<evidence type="ECO:0000313" key="16">
    <source>
        <dbReference type="EMBL" id="TGG90387.1"/>
    </source>
</evidence>
<dbReference type="Proteomes" id="UP000297475">
    <property type="component" value="Unassembled WGS sequence"/>
</dbReference>